<dbReference type="EMBL" id="FPHT01000284">
    <property type="protein sequence ID" value="SFV82913.1"/>
    <property type="molecule type" value="Genomic_DNA"/>
</dbReference>
<evidence type="ECO:0000313" key="9">
    <source>
        <dbReference type="EMBL" id="SFV77033.1"/>
    </source>
</evidence>
<evidence type="ECO:0000259" key="7">
    <source>
        <dbReference type="PROSITE" id="PS50903"/>
    </source>
</evidence>
<dbReference type="Pfam" id="PF00301">
    <property type="entry name" value="Rubredoxin"/>
    <property type="match status" value="1"/>
</dbReference>
<dbReference type="PRINTS" id="PR00163">
    <property type="entry name" value="RUBREDOXIN"/>
</dbReference>
<feature type="domain" description="Rubredoxin-like" evidence="7">
    <location>
        <begin position="3"/>
        <end position="54"/>
    </location>
</feature>
<keyword evidence="4" id="KW-0479">Metal-binding</keyword>
<sequence>MKFKKYRCRVCSWVYDEYLGSPKEGIEPGTKWEDVPEDWVCPDCGASKAEFDMIEI</sequence>
<dbReference type="GO" id="GO:0005506">
    <property type="term" value="F:iron ion binding"/>
    <property type="evidence" value="ECO:0007669"/>
    <property type="project" value="InterPro"/>
</dbReference>
<evidence type="ECO:0000256" key="5">
    <source>
        <dbReference type="ARBA" id="ARBA00022982"/>
    </source>
</evidence>
<evidence type="ECO:0000256" key="4">
    <source>
        <dbReference type="ARBA" id="ARBA00022723"/>
    </source>
</evidence>
<dbReference type="PROSITE" id="PS50903">
    <property type="entry name" value="RUBREDOXIN_LIKE"/>
    <property type="match status" value="1"/>
</dbReference>
<comment type="similarity">
    <text evidence="2">Belongs to the rubredoxin family.</text>
</comment>
<proteinExistence type="inferred from homology"/>
<dbReference type="CDD" id="cd00730">
    <property type="entry name" value="rubredoxin"/>
    <property type="match status" value="1"/>
</dbReference>
<protein>
    <submittedName>
        <fullName evidence="10">Rubredoxin</fullName>
    </submittedName>
</protein>
<dbReference type="GO" id="GO:0009055">
    <property type="term" value="F:electron transfer activity"/>
    <property type="evidence" value="ECO:0007669"/>
    <property type="project" value="InterPro"/>
</dbReference>
<dbReference type="SUPFAM" id="SSF57802">
    <property type="entry name" value="Rubredoxin-like"/>
    <property type="match status" value="1"/>
</dbReference>
<evidence type="ECO:0000313" key="10">
    <source>
        <dbReference type="EMBL" id="SFV82913.1"/>
    </source>
</evidence>
<dbReference type="PANTHER" id="PTHR47627">
    <property type="entry name" value="RUBREDOXIN"/>
    <property type="match status" value="1"/>
</dbReference>
<dbReference type="Gene3D" id="2.20.28.10">
    <property type="match status" value="1"/>
</dbReference>
<organism evidence="10">
    <name type="scientific">hydrothermal vent metagenome</name>
    <dbReference type="NCBI Taxonomy" id="652676"/>
    <lineage>
        <taxon>unclassified sequences</taxon>
        <taxon>metagenomes</taxon>
        <taxon>ecological metagenomes</taxon>
    </lineage>
</organism>
<dbReference type="PROSITE" id="PS00202">
    <property type="entry name" value="RUBREDOXIN"/>
    <property type="match status" value="1"/>
</dbReference>
<accession>A0A1W1DN02</accession>
<dbReference type="InterPro" id="IPR024935">
    <property type="entry name" value="Rubredoxin_dom"/>
</dbReference>
<dbReference type="EMBL" id="FPHQ01000158">
    <property type="protein sequence ID" value="SFV77033.1"/>
    <property type="molecule type" value="Genomic_DNA"/>
</dbReference>
<dbReference type="AlphaFoldDB" id="A0A1W1DN02"/>
<comment type="cofactor">
    <cofactor evidence="1">
        <name>Fe(3+)</name>
        <dbReference type="ChEBI" id="CHEBI:29034"/>
    </cofactor>
</comment>
<evidence type="ECO:0000256" key="6">
    <source>
        <dbReference type="ARBA" id="ARBA00023004"/>
    </source>
</evidence>
<dbReference type="FunFam" id="2.20.28.10:FF:000001">
    <property type="entry name" value="Rubredoxin"/>
    <property type="match status" value="1"/>
</dbReference>
<keyword evidence="5" id="KW-0249">Electron transport</keyword>
<evidence type="ECO:0000313" key="11">
    <source>
        <dbReference type="EMBL" id="SFV86010.1"/>
    </source>
</evidence>
<evidence type="ECO:0000256" key="1">
    <source>
        <dbReference type="ARBA" id="ARBA00001965"/>
    </source>
</evidence>
<reference evidence="10" key="1">
    <citation type="submission" date="2016-10" db="EMBL/GenBank/DDBJ databases">
        <authorList>
            <person name="de Groot N.N."/>
        </authorList>
    </citation>
    <scope>NUCLEOTIDE SEQUENCE</scope>
</reference>
<dbReference type="InterPro" id="IPR024922">
    <property type="entry name" value="Rubredoxin"/>
</dbReference>
<gene>
    <name evidence="9" type="ORF">MNB_SUP05-10-1042</name>
    <name evidence="8" type="ORF">MNB_SUP05-10-998</name>
    <name evidence="10" type="ORF">MNB_SUP05-12-1351</name>
    <name evidence="11" type="ORF">MNB_SUP05-7-360</name>
</gene>
<dbReference type="EMBL" id="FPHW01000250">
    <property type="protein sequence ID" value="SFV86010.1"/>
    <property type="molecule type" value="Genomic_DNA"/>
</dbReference>
<dbReference type="EMBL" id="FPHQ01000062">
    <property type="protein sequence ID" value="SFV76168.1"/>
    <property type="molecule type" value="Genomic_DNA"/>
</dbReference>
<evidence type="ECO:0000256" key="3">
    <source>
        <dbReference type="ARBA" id="ARBA00022448"/>
    </source>
</evidence>
<evidence type="ECO:0000256" key="2">
    <source>
        <dbReference type="ARBA" id="ARBA00005337"/>
    </source>
</evidence>
<keyword evidence="6" id="KW-0408">Iron</keyword>
<dbReference type="GO" id="GO:0043448">
    <property type="term" value="P:alkane catabolic process"/>
    <property type="evidence" value="ECO:0007669"/>
    <property type="project" value="TreeGrafter"/>
</dbReference>
<dbReference type="PANTHER" id="PTHR47627:SF1">
    <property type="entry name" value="RUBREDOXIN-1-RELATED"/>
    <property type="match status" value="1"/>
</dbReference>
<evidence type="ECO:0000313" key="8">
    <source>
        <dbReference type="EMBL" id="SFV76168.1"/>
    </source>
</evidence>
<dbReference type="InterPro" id="IPR018527">
    <property type="entry name" value="Rubredoxin_Fe_BS"/>
</dbReference>
<name>A0A1W1DN02_9ZZZZ</name>
<dbReference type="InterPro" id="IPR024934">
    <property type="entry name" value="Rubredoxin-like_dom"/>
</dbReference>
<dbReference type="PIRSF" id="PIRSF000071">
    <property type="entry name" value="Rubredoxin"/>
    <property type="match status" value="1"/>
</dbReference>
<dbReference type="InterPro" id="IPR050526">
    <property type="entry name" value="Rubredoxin_ET"/>
</dbReference>
<keyword evidence="3" id="KW-0813">Transport</keyword>